<protein>
    <submittedName>
        <fullName evidence="2">Jg21285 protein</fullName>
    </submittedName>
</protein>
<reference evidence="2" key="1">
    <citation type="submission" date="2022-03" db="EMBL/GenBank/DDBJ databases">
        <authorList>
            <person name="Lindestad O."/>
        </authorList>
    </citation>
    <scope>NUCLEOTIDE SEQUENCE</scope>
</reference>
<dbReference type="Gene3D" id="1.10.10.60">
    <property type="entry name" value="Homeodomain-like"/>
    <property type="match status" value="1"/>
</dbReference>
<evidence type="ECO:0000259" key="1">
    <source>
        <dbReference type="Pfam" id="PF13837"/>
    </source>
</evidence>
<dbReference type="AlphaFoldDB" id="A0A8S4SF89"/>
<accession>A0A8S4SF89</accession>
<organism evidence="2 3">
    <name type="scientific">Pararge aegeria aegeria</name>
    <dbReference type="NCBI Taxonomy" id="348720"/>
    <lineage>
        <taxon>Eukaryota</taxon>
        <taxon>Metazoa</taxon>
        <taxon>Ecdysozoa</taxon>
        <taxon>Arthropoda</taxon>
        <taxon>Hexapoda</taxon>
        <taxon>Insecta</taxon>
        <taxon>Pterygota</taxon>
        <taxon>Neoptera</taxon>
        <taxon>Endopterygota</taxon>
        <taxon>Lepidoptera</taxon>
        <taxon>Glossata</taxon>
        <taxon>Ditrysia</taxon>
        <taxon>Papilionoidea</taxon>
        <taxon>Nymphalidae</taxon>
        <taxon>Satyrinae</taxon>
        <taxon>Satyrini</taxon>
        <taxon>Parargina</taxon>
        <taxon>Pararge</taxon>
    </lineage>
</organism>
<dbReference type="InterPro" id="IPR044822">
    <property type="entry name" value="Myb_DNA-bind_4"/>
</dbReference>
<keyword evidence="3" id="KW-1185">Reference proteome</keyword>
<comment type="caution">
    <text evidence="2">The sequence shown here is derived from an EMBL/GenBank/DDBJ whole genome shotgun (WGS) entry which is preliminary data.</text>
</comment>
<evidence type="ECO:0000313" key="2">
    <source>
        <dbReference type="EMBL" id="CAH2264552.1"/>
    </source>
</evidence>
<evidence type="ECO:0000313" key="3">
    <source>
        <dbReference type="Proteomes" id="UP000838756"/>
    </source>
</evidence>
<gene>
    <name evidence="2" type="primary">jg21285</name>
    <name evidence="2" type="ORF">PAEG_LOCUS24634</name>
</gene>
<proteinExistence type="predicted"/>
<feature type="domain" description="Myb/SANT-like DNA-binding" evidence="1">
    <location>
        <begin position="10"/>
        <end position="91"/>
    </location>
</feature>
<dbReference type="Pfam" id="PF13837">
    <property type="entry name" value="Myb_DNA-bind_4"/>
    <property type="match status" value="1"/>
</dbReference>
<name>A0A8S4SF89_9NEOP</name>
<sequence length="244" mass="29223">MPETEKASAVWTYTATITLLKLYENNLGLLETPKKKTRIWVAISKSLRDFNIEMSADQVRWKINALTKRYKQCVDIGQPVKFKYFKEMDDIYAKHNLDCDTFVLGDCIDKKKYHQHGSTNNFNPPIQINSESKVMIELRKARFANRIESDRTQSKLYLEKQWLEYLKGQEQERLLQDKLFVQNLKLREEELDLRRQELEIKESVELRKLLIKDREQDELLRIEKEKCEMLEQFLHNKDDNLVPH</sequence>
<dbReference type="Proteomes" id="UP000838756">
    <property type="component" value="Unassembled WGS sequence"/>
</dbReference>
<dbReference type="OrthoDB" id="691673at2759"/>
<dbReference type="EMBL" id="CAKXAJ010026257">
    <property type="protein sequence ID" value="CAH2264552.1"/>
    <property type="molecule type" value="Genomic_DNA"/>
</dbReference>